<evidence type="ECO:0000256" key="1">
    <source>
        <dbReference type="SAM" id="MobiDB-lite"/>
    </source>
</evidence>
<dbReference type="Pfam" id="PF04233">
    <property type="entry name" value="Phage_Mu_F"/>
    <property type="match status" value="1"/>
</dbReference>
<dbReference type="EMBL" id="QAAD01000011">
    <property type="protein sequence ID" value="PTN08054.1"/>
    <property type="molecule type" value="Genomic_DNA"/>
</dbReference>
<dbReference type="Pfam" id="PF06074">
    <property type="entry name" value="Portal_Mu"/>
    <property type="match status" value="1"/>
</dbReference>
<keyword evidence="4" id="KW-1185">Reference proteome</keyword>
<gene>
    <name evidence="3" type="ORF">C8N47_11194</name>
</gene>
<dbReference type="Proteomes" id="UP000243525">
    <property type="component" value="Unassembled WGS sequence"/>
</dbReference>
<name>A0A2T5C0C7_9BACT</name>
<dbReference type="AlphaFoldDB" id="A0A2T5C0C7"/>
<comment type="caution">
    <text evidence="3">The sequence shown here is derived from an EMBL/GenBank/DDBJ whole genome shotgun (WGS) entry which is preliminary data.</text>
</comment>
<dbReference type="OrthoDB" id="9797300at2"/>
<proteinExistence type="predicted"/>
<reference evidence="3 4" key="1">
    <citation type="submission" date="2018-04" db="EMBL/GenBank/DDBJ databases">
        <title>Genomic Encyclopedia of Archaeal and Bacterial Type Strains, Phase II (KMG-II): from individual species to whole genera.</title>
        <authorList>
            <person name="Goeker M."/>
        </authorList>
    </citation>
    <scope>NUCLEOTIDE SEQUENCE [LARGE SCALE GENOMIC DNA]</scope>
    <source>
        <strain evidence="3 4">DSM 28823</strain>
    </source>
</reference>
<feature type="compositionally biased region" description="Low complexity" evidence="1">
    <location>
        <begin position="392"/>
        <end position="403"/>
    </location>
</feature>
<dbReference type="InterPro" id="IPR006528">
    <property type="entry name" value="Phage_head_morphogenesis_dom"/>
</dbReference>
<sequence>MIALNLAWPWKKQAKNEAPKSRQKKRIYNRVKRVRQYNVDLEMDTLGQAIDAAKDIENPDFDDLYNIYDQIKKDRHLKSQQETAIVDIQQAPFRVIVDKKEDEELKDLFDTEWFDDSVQFFAEAEFWGHSLIEYPEVNEEQVFDECFLIPRPNVNPAKQRVILDRDSSLFLPYEGKQLALNLLEIWGKEELGLYEYLAEEVILKKYARTDWSQGSEKYGMPFLKYATDTQDKKELDAIEEACANFAANGYIVCGKDDEIDIKQPQNGDFYKIYMQAIELSNQELSKSINGQTATGDTQAFVGTAEVHERIKNAFTKARLRRVQHHINGKLIPLMVKNGYKMADRLAKAKFQYIDLLDDDPQLATKQGEDPANPDDTKEQQQQQQPADDPKGQGKPAAKGPKKPVAAKSLLDTWLERFFNELADKEGIAIDPDIWRLNFQSLQTAMQDSGIQWTDAYQYADLAAELRTNAAAFAAFKNYAEQQELRALLVDENGEPRSWNDFKKLAKPLTEKYNKEWLQTEFKQAQASSQMAVKWEGFKEEADLYPNLRYEAVLDDDTRPDHARLDGVVRPINDSFWSSNYPPNGWGCRCSVTQTDEAPTKVPSGELPDAGFDFNSGKDRKLFSDENPYLKDLPKTDATGISREADTLLNDFLNA</sequence>
<accession>A0A2T5C0C7</accession>
<evidence type="ECO:0000313" key="4">
    <source>
        <dbReference type="Proteomes" id="UP000243525"/>
    </source>
</evidence>
<protein>
    <submittedName>
        <fullName evidence="3">SPP1 gp7 family putative phage head morphogenesis protein</fullName>
    </submittedName>
</protein>
<evidence type="ECO:0000313" key="3">
    <source>
        <dbReference type="EMBL" id="PTN08054.1"/>
    </source>
</evidence>
<feature type="region of interest" description="Disordered" evidence="1">
    <location>
        <begin position="361"/>
        <end position="403"/>
    </location>
</feature>
<feature type="domain" description="Phage head morphogenesis" evidence="2">
    <location>
        <begin position="502"/>
        <end position="591"/>
    </location>
</feature>
<dbReference type="RefSeq" id="WP_107822783.1">
    <property type="nucleotide sequence ID" value="NZ_QAAD01000011.1"/>
</dbReference>
<dbReference type="InterPro" id="IPR009279">
    <property type="entry name" value="Portal_Mu"/>
</dbReference>
<evidence type="ECO:0000259" key="2">
    <source>
        <dbReference type="Pfam" id="PF04233"/>
    </source>
</evidence>
<organism evidence="3 4">
    <name type="scientific">Mangrovibacterium marinum</name>
    <dbReference type="NCBI Taxonomy" id="1639118"/>
    <lineage>
        <taxon>Bacteria</taxon>
        <taxon>Pseudomonadati</taxon>
        <taxon>Bacteroidota</taxon>
        <taxon>Bacteroidia</taxon>
        <taxon>Marinilabiliales</taxon>
        <taxon>Prolixibacteraceae</taxon>
        <taxon>Mangrovibacterium</taxon>
    </lineage>
</organism>